<gene>
    <name evidence="2" type="ORF">LOM8899_02871</name>
</gene>
<sequence>MGAVTTTAGIGHNNGPTMEPGHSWRKHVWTKARADLLPTLPIEVVRLRVKRAAELGLPYKTYASVRASTGHDVIGLLFSTNALDLLRANDRLEAEKAAKIAAIRNCDRVSLYYPGIAPDSLIPPCDAAAPAPAPWLSWSETRQQLVSALRSRGRPCGGYLIIGETGAEREWAAAGKTAGFLTGERFFNGAA</sequence>
<evidence type="ECO:0000313" key="3">
    <source>
        <dbReference type="Proteomes" id="UP000201613"/>
    </source>
</evidence>
<dbReference type="RefSeq" id="WP_093993015.1">
    <property type="nucleotide sequence ID" value="NZ_FXZK01000005.1"/>
</dbReference>
<dbReference type="EMBL" id="FXZK01000005">
    <property type="protein sequence ID" value="SMY08715.1"/>
    <property type="molecule type" value="Genomic_DNA"/>
</dbReference>
<proteinExistence type="predicted"/>
<name>A0A238LH47_9RHOB</name>
<organism evidence="2 3">
    <name type="scientific">Flavimaricola marinus</name>
    <dbReference type="NCBI Taxonomy" id="1819565"/>
    <lineage>
        <taxon>Bacteria</taxon>
        <taxon>Pseudomonadati</taxon>
        <taxon>Pseudomonadota</taxon>
        <taxon>Alphaproteobacteria</taxon>
        <taxon>Rhodobacterales</taxon>
        <taxon>Paracoccaceae</taxon>
        <taxon>Flavimaricola</taxon>
    </lineage>
</organism>
<dbReference type="AlphaFoldDB" id="A0A238LH47"/>
<protein>
    <submittedName>
        <fullName evidence="2">Uncharacterized protein</fullName>
    </submittedName>
</protein>
<dbReference type="Proteomes" id="UP000201613">
    <property type="component" value="Unassembled WGS sequence"/>
</dbReference>
<reference evidence="2 3" key="1">
    <citation type="submission" date="2017-05" db="EMBL/GenBank/DDBJ databases">
        <authorList>
            <person name="Song R."/>
            <person name="Chenine A.L."/>
            <person name="Ruprecht R.M."/>
        </authorList>
    </citation>
    <scope>NUCLEOTIDE SEQUENCE [LARGE SCALE GENOMIC DNA]</scope>
    <source>
        <strain evidence="2 3">CECT 8899</strain>
    </source>
</reference>
<dbReference type="OrthoDB" id="7644647at2"/>
<evidence type="ECO:0000256" key="1">
    <source>
        <dbReference type="SAM" id="MobiDB-lite"/>
    </source>
</evidence>
<keyword evidence="3" id="KW-1185">Reference proteome</keyword>
<evidence type="ECO:0000313" key="2">
    <source>
        <dbReference type="EMBL" id="SMY08715.1"/>
    </source>
</evidence>
<accession>A0A238LH47</accession>
<feature type="region of interest" description="Disordered" evidence="1">
    <location>
        <begin position="1"/>
        <end position="22"/>
    </location>
</feature>